<name>A0A1S5YDW5_9BBAC</name>
<reference evidence="1 2" key="1">
    <citation type="journal article" date="2017" name="PLoS ONE">
        <title>The Complete Genome Sequence of a Second Distinct Betabaculovirus from the True Armyworm, Mythimna unipuncta.</title>
        <authorList>
            <person name="Harrison R.L."/>
            <person name="Rowley D.L."/>
            <person name="Mowery J."/>
            <person name="Bauchan G.R."/>
            <person name="Theilmann D.A."/>
            <person name="Rohrmann G.F."/>
            <person name="Erlandson M.A."/>
        </authorList>
    </citation>
    <scope>NUCLEOTIDE SEQUENCE [LARGE SCALE GENOMIC DNA]</scope>
    <source>
        <strain evidence="1">MyunGV#8</strain>
    </source>
</reference>
<dbReference type="EMBL" id="KX855660">
    <property type="protein sequence ID" value="AQQ80291.1"/>
    <property type="molecule type" value="Genomic_DNA"/>
</dbReference>
<dbReference type="KEGG" id="vg:39105855"/>
<dbReference type="Proteomes" id="UP000203651">
    <property type="component" value="Segment"/>
</dbReference>
<dbReference type="RefSeq" id="YP_009345742.1">
    <property type="nucleotide sequence ID" value="NC_033780.2"/>
</dbReference>
<dbReference type="GeneID" id="39105855"/>
<keyword evidence="2" id="KW-1185">Reference proteome</keyword>
<evidence type="ECO:0000313" key="1">
    <source>
        <dbReference type="EMBL" id="AQQ80291.1"/>
    </source>
</evidence>
<proteinExistence type="predicted"/>
<evidence type="ECO:0000313" key="2">
    <source>
        <dbReference type="Proteomes" id="UP000203651"/>
    </source>
</evidence>
<protein>
    <submittedName>
        <fullName evidence="1">ORF24</fullName>
    </submittedName>
</protein>
<accession>A0A1S5YDW5</accession>
<sequence>MLNEVLPMNRVRKSIVIIVFRGSRVAIYQGSTKYIARKKNLLLHKQAFSVMYECYVNHKSQYTRYFTEAIAGHCVNLNTSKSGPYHIFDPFVLGEIRYMCEKTSHCKHTLVLLFILPEIIIA</sequence>
<organism evidence="1 2">
    <name type="scientific">Betabaculovirus altermyunipunctae</name>
    <dbReference type="NCBI Taxonomy" id="3051996"/>
    <lineage>
        <taxon>Viruses</taxon>
        <taxon>Viruses incertae sedis</taxon>
        <taxon>Naldaviricetes</taxon>
        <taxon>Lefavirales</taxon>
        <taxon>Baculoviridae</taxon>
        <taxon>Betabaculovirus</taxon>
    </lineage>
</organism>